<keyword evidence="3 5" id="KW-1133">Transmembrane helix</keyword>
<sequence>MYFCFNLSLTLYNKGVLVSFPFPYTLSALHALFGTLGGALLAQRGCFAPSRLTLGGTVVLMAFSVLYAINIVVSNMSLQLVTVPFHQVVRAATPIFTIFFSGLLFGAPSSHSKKMSLIPVVAGVGLATFGDYYFSYAGFLLTLLGTVLAALKTIFTNVLQTTPAPRPARPARPYFSNPLDLLFLLSPLALVQCVLLAHFTGELGRVRAVELSAGTVGALLLNGCIAFGLNVVSFSANRRVGALGMTVAANVKQVLTIVCAVVIFNLTITTLNAVGILLTLVGGAWYAWIELVEKQG</sequence>
<feature type="domain" description="Sugar phosphate transporter" evidence="6">
    <location>
        <begin position="1"/>
        <end position="286"/>
    </location>
</feature>
<name>A0AAD6ZSP8_9AGAR</name>
<evidence type="ECO:0000256" key="2">
    <source>
        <dbReference type="ARBA" id="ARBA00022692"/>
    </source>
</evidence>
<dbReference type="Pfam" id="PF03151">
    <property type="entry name" value="TPT"/>
    <property type="match status" value="1"/>
</dbReference>
<gene>
    <name evidence="7" type="ORF">DFH08DRAFT_915815</name>
</gene>
<keyword evidence="8" id="KW-1185">Reference proteome</keyword>
<dbReference type="InterPro" id="IPR050186">
    <property type="entry name" value="TPT_transporter"/>
</dbReference>
<feature type="transmembrane region" description="Helical" evidence="5">
    <location>
        <begin position="54"/>
        <end position="73"/>
    </location>
</feature>
<feature type="transmembrane region" description="Helical" evidence="5">
    <location>
        <begin position="117"/>
        <end position="134"/>
    </location>
</feature>
<feature type="transmembrane region" description="Helical" evidence="5">
    <location>
        <begin position="20"/>
        <end position="42"/>
    </location>
</feature>
<evidence type="ECO:0000313" key="8">
    <source>
        <dbReference type="Proteomes" id="UP001218218"/>
    </source>
</evidence>
<proteinExistence type="predicted"/>
<evidence type="ECO:0000256" key="3">
    <source>
        <dbReference type="ARBA" id="ARBA00022989"/>
    </source>
</evidence>
<feature type="transmembrane region" description="Helical" evidence="5">
    <location>
        <begin position="211"/>
        <end position="234"/>
    </location>
</feature>
<reference evidence="7" key="1">
    <citation type="submission" date="2023-03" db="EMBL/GenBank/DDBJ databases">
        <title>Massive genome expansion in bonnet fungi (Mycena s.s.) driven by repeated elements and novel gene families across ecological guilds.</title>
        <authorList>
            <consortium name="Lawrence Berkeley National Laboratory"/>
            <person name="Harder C.B."/>
            <person name="Miyauchi S."/>
            <person name="Viragh M."/>
            <person name="Kuo A."/>
            <person name="Thoen E."/>
            <person name="Andreopoulos B."/>
            <person name="Lu D."/>
            <person name="Skrede I."/>
            <person name="Drula E."/>
            <person name="Henrissat B."/>
            <person name="Morin E."/>
            <person name="Kohler A."/>
            <person name="Barry K."/>
            <person name="LaButti K."/>
            <person name="Morin E."/>
            <person name="Salamov A."/>
            <person name="Lipzen A."/>
            <person name="Mereny Z."/>
            <person name="Hegedus B."/>
            <person name="Baldrian P."/>
            <person name="Stursova M."/>
            <person name="Weitz H."/>
            <person name="Taylor A."/>
            <person name="Grigoriev I.V."/>
            <person name="Nagy L.G."/>
            <person name="Martin F."/>
            <person name="Kauserud H."/>
        </authorList>
    </citation>
    <scope>NUCLEOTIDE SEQUENCE</scope>
    <source>
        <strain evidence="7">CBHHK002</strain>
    </source>
</reference>
<evidence type="ECO:0000259" key="6">
    <source>
        <dbReference type="Pfam" id="PF03151"/>
    </source>
</evidence>
<keyword evidence="4 5" id="KW-0472">Membrane</keyword>
<accession>A0AAD6ZSP8</accession>
<keyword evidence="2 5" id="KW-0812">Transmembrane</keyword>
<dbReference type="AlphaFoldDB" id="A0AAD6ZSP8"/>
<feature type="transmembrane region" description="Helical" evidence="5">
    <location>
        <begin position="179"/>
        <end position="199"/>
    </location>
</feature>
<evidence type="ECO:0000256" key="4">
    <source>
        <dbReference type="ARBA" id="ARBA00023136"/>
    </source>
</evidence>
<evidence type="ECO:0000313" key="7">
    <source>
        <dbReference type="EMBL" id="KAJ7337385.1"/>
    </source>
</evidence>
<evidence type="ECO:0000256" key="1">
    <source>
        <dbReference type="ARBA" id="ARBA00004141"/>
    </source>
</evidence>
<comment type="subcellular location">
    <subcellularLocation>
        <location evidence="1">Membrane</location>
        <topology evidence="1">Multi-pass membrane protein</topology>
    </subcellularLocation>
</comment>
<feature type="transmembrane region" description="Helical" evidence="5">
    <location>
        <begin position="85"/>
        <end position="105"/>
    </location>
</feature>
<comment type="caution">
    <text evidence="7">The sequence shown here is derived from an EMBL/GenBank/DDBJ whole genome shotgun (WGS) entry which is preliminary data.</text>
</comment>
<feature type="transmembrane region" description="Helical" evidence="5">
    <location>
        <begin position="140"/>
        <end position="159"/>
    </location>
</feature>
<dbReference type="InterPro" id="IPR004853">
    <property type="entry name" value="Sugar_P_trans_dom"/>
</dbReference>
<evidence type="ECO:0000256" key="5">
    <source>
        <dbReference type="SAM" id="Phobius"/>
    </source>
</evidence>
<organism evidence="7 8">
    <name type="scientific">Mycena albidolilacea</name>
    <dbReference type="NCBI Taxonomy" id="1033008"/>
    <lineage>
        <taxon>Eukaryota</taxon>
        <taxon>Fungi</taxon>
        <taxon>Dikarya</taxon>
        <taxon>Basidiomycota</taxon>
        <taxon>Agaricomycotina</taxon>
        <taxon>Agaricomycetes</taxon>
        <taxon>Agaricomycetidae</taxon>
        <taxon>Agaricales</taxon>
        <taxon>Marasmiineae</taxon>
        <taxon>Mycenaceae</taxon>
        <taxon>Mycena</taxon>
    </lineage>
</organism>
<protein>
    <submittedName>
        <fullName evidence="7">Triose-phosphate transporter family-domain-containing protein</fullName>
    </submittedName>
</protein>
<dbReference type="GO" id="GO:0016020">
    <property type="term" value="C:membrane"/>
    <property type="evidence" value="ECO:0007669"/>
    <property type="project" value="UniProtKB-SubCell"/>
</dbReference>
<dbReference type="PANTHER" id="PTHR11132">
    <property type="entry name" value="SOLUTE CARRIER FAMILY 35"/>
    <property type="match status" value="1"/>
</dbReference>
<dbReference type="Proteomes" id="UP001218218">
    <property type="component" value="Unassembled WGS sequence"/>
</dbReference>
<feature type="transmembrane region" description="Helical" evidence="5">
    <location>
        <begin position="255"/>
        <end position="288"/>
    </location>
</feature>
<dbReference type="EMBL" id="JARIHO010000029">
    <property type="protein sequence ID" value="KAJ7337385.1"/>
    <property type="molecule type" value="Genomic_DNA"/>
</dbReference>